<protein>
    <submittedName>
        <fullName evidence="2">Tetratricopeptide repeat protein</fullName>
    </submittedName>
</protein>
<feature type="repeat" description="TPR" evidence="1">
    <location>
        <begin position="231"/>
        <end position="264"/>
    </location>
</feature>
<comment type="caution">
    <text evidence="2">The sequence shown here is derived from an EMBL/GenBank/DDBJ whole genome shotgun (WGS) entry which is preliminary data.</text>
</comment>
<dbReference type="PROSITE" id="PS50005">
    <property type="entry name" value="TPR"/>
    <property type="match status" value="2"/>
</dbReference>
<name>A0ABY1ZK14_9GAMM</name>
<dbReference type="SUPFAM" id="SSF48452">
    <property type="entry name" value="TPR-like"/>
    <property type="match status" value="1"/>
</dbReference>
<accession>A0ABY1ZK14</accession>
<sequence>MIPPAPRRCMARRSCSASWPGTSWILNAPARSMNWSRPSMACCWKNRRIRSRKRRSTCTPAITSLSPMASTTGGCVAVSTYWGRCTPAATSGMRSGSTGPQGRWIMPAPTPGRGLAGVRTGVVWMALVLLMAGCASTPGTGEPSRAETTKAPPKVAEPLTEAQHLQLDEALKRSAVGDLPGAEQRLRQLRGERPDSAVVAARLGWILQQEDRRDPAMAAYRAALALDPAESMAANNLALMLERQGQFTEARDLLQTALARHPDSPQLHFNLAVLAELYLLDLPTALEHYRIYQTLTDERKAQVAGWIADLERRVN</sequence>
<proteinExistence type="predicted"/>
<gene>
    <name evidence="2" type="ORF">EZI54_18580</name>
</gene>
<dbReference type="PANTHER" id="PTHR44809:SF1">
    <property type="entry name" value="PROTEIN O-MANNOSYL-TRANSFERASE TMTC1"/>
    <property type="match status" value="1"/>
</dbReference>
<feature type="repeat" description="TPR" evidence="1">
    <location>
        <begin position="197"/>
        <end position="230"/>
    </location>
</feature>
<organism evidence="2 3">
    <name type="scientific">Marinobacter halodurans</name>
    <dbReference type="NCBI Taxonomy" id="2528979"/>
    <lineage>
        <taxon>Bacteria</taxon>
        <taxon>Pseudomonadati</taxon>
        <taxon>Pseudomonadota</taxon>
        <taxon>Gammaproteobacteria</taxon>
        <taxon>Pseudomonadales</taxon>
        <taxon>Marinobacteraceae</taxon>
        <taxon>Marinobacter</taxon>
    </lineage>
</organism>
<dbReference type="PANTHER" id="PTHR44809">
    <property type="match status" value="1"/>
</dbReference>
<dbReference type="SMART" id="SM00028">
    <property type="entry name" value="TPR"/>
    <property type="match status" value="2"/>
</dbReference>
<dbReference type="Gene3D" id="1.25.40.10">
    <property type="entry name" value="Tetratricopeptide repeat domain"/>
    <property type="match status" value="1"/>
</dbReference>
<reference evidence="2 3" key="1">
    <citation type="submission" date="2019-02" db="EMBL/GenBank/DDBJ databases">
        <title>Marinobacter halodurans sp. nov., a marine bacterium isolated from sea tidal flat.</title>
        <authorList>
            <person name="Yoo Y."/>
            <person name="Lee D.W."/>
            <person name="Kim B.S."/>
            <person name="Kim J.-J."/>
        </authorList>
    </citation>
    <scope>NUCLEOTIDE SEQUENCE [LARGE SCALE GENOMIC DNA]</scope>
    <source>
        <strain evidence="2 3">YJ-S3-2</strain>
    </source>
</reference>
<dbReference type="Pfam" id="PF13432">
    <property type="entry name" value="TPR_16"/>
    <property type="match status" value="1"/>
</dbReference>
<dbReference type="InterPro" id="IPR019734">
    <property type="entry name" value="TPR_rpt"/>
</dbReference>
<evidence type="ECO:0000313" key="3">
    <source>
        <dbReference type="Proteomes" id="UP000313645"/>
    </source>
</evidence>
<dbReference type="InterPro" id="IPR011990">
    <property type="entry name" value="TPR-like_helical_dom_sf"/>
</dbReference>
<dbReference type="Proteomes" id="UP000313645">
    <property type="component" value="Unassembled WGS sequence"/>
</dbReference>
<evidence type="ECO:0000313" key="2">
    <source>
        <dbReference type="EMBL" id="TBW50156.1"/>
    </source>
</evidence>
<dbReference type="InterPro" id="IPR052943">
    <property type="entry name" value="TMTC_O-mannosyl-trnsfr"/>
</dbReference>
<keyword evidence="1" id="KW-0802">TPR repeat</keyword>
<dbReference type="EMBL" id="SJDL01000036">
    <property type="protein sequence ID" value="TBW50156.1"/>
    <property type="molecule type" value="Genomic_DNA"/>
</dbReference>
<keyword evidence="3" id="KW-1185">Reference proteome</keyword>
<evidence type="ECO:0000256" key="1">
    <source>
        <dbReference type="PROSITE-ProRule" id="PRU00339"/>
    </source>
</evidence>